<evidence type="ECO:0000256" key="2">
    <source>
        <dbReference type="ARBA" id="ARBA00022679"/>
    </source>
</evidence>
<dbReference type="RefSeq" id="WP_151424825.1">
    <property type="nucleotide sequence ID" value="NZ_WBJX01000006.1"/>
</dbReference>
<dbReference type="InterPro" id="IPR002060">
    <property type="entry name" value="Squ/phyt_synthse"/>
</dbReference>
<dbReference type="SUPFAM" id="SSF48576">
    <property type="entry name" value="Terpenoid synthases"/>
    <property type="match status" value="1"/>
</dbReference>
<accession>A0A7J5AYI3</accession>
<comment type="caution">
    <text evidence="3">The sequence shown here is derived from an EMBL/GenBank/DDBJ whole genome shotgun (WGS) entry which is preliminary data.</text>
</comment>
<dbReference type="GO" id="GO:0004311">
    <property type="term" value="F:geranylgeranyl diphosphate synthase activity"/>
    <property type="evidence" value="ECO:0007669"/>
    <property type="project" value="InterPro"/>
</dbReference>
<evidence type="ECO:0008006" key="5">
    <source>
        <dbReference type="Google" id="ProtNLM"/>
    </source>
</evidence>
<dbReference type="InterPro" id="IPR019845">
    <property type="entry name" value="Squalene/phytoene_synthase_CS"/>
</dbReference>
<dbReference type="SFLD" id="SFLDS00005">
    <property type="entry name" value="Isoprenoid_Synthase_Type_I"/>
    <property type="match status" value="1"/>
</dbReference>
<dbReference type="GO" id="GO:0008299">
    <property type="term" value="P:isoprenoid biosynthetic process"/>
    <property type="evidence" value="ECO:0007669"/>
    <property type="project" value="UniProtKB-ARBA"/>
</dbReference>
<dbReference type="EMBL" id="WBJX01000006">
    <property type="protein sequence ID" value="KAB1636545.1"/>
    <property type="molecule type" value="Genomic_DNA"/>
</dbReference>
<dbReference type="AlphaFoldDB" id="A0A7J5AYI3"/>
<dbReference type="PANTHER" id="PTHR31480">
    <property type="entry name" value="BIFUNCTIONAL LYCOPENE CYCLASE/PHYTOENE SYNTHASE"/>
    <property type="match status" value="1"/>
</dbReference>
<comment type="pathway">
    <text evidence="1">Carotenoid biosynthesis; phytoene biosynthesis.</text>
</comment>
<reference evidence="3 4" key="1">
    <citation type="submission" date="2019-09" db="EMBL/GenBank/DDBJ databases">
        <title>Phylogeny of genus Pseudoclavibacter and closely related genus.</title>
        <authorList>
            <person name="Li Y."/>
        </authorList>
    </citation>
    <scope>NUCLEOTIDE SEQUENCE [LARGE SCALE GENOMIC DNA]</scope>
    <source>
        <strain evidence="3 4">THG-MD12</strain>
    </source>
</reference>
<dbReference type="UniPathway" id="UPA00799"/>
<dbReference type="Proteomes" id="UP000490386">
    <property type="component" value="Unassembled WGS sequence"/>
</dbReference>
<dbReference type="SFLD" id="SFLDG01212">
    <property type="entry name" value="Phytoene_synthase_like"/>
    <property type="match status" value="1"/>
</dbReference>
<evidence type="ECO:0000313" key="3">
    <source>
        <dbReference type="EMBL" id="KAB1636545.1"/>
    </source>
</evidence>
<dbReference type="PROSITE" id="PS01045">
    <property type="entry name" value="SQUALEN_PHYTOEN_SYN_2"/>
    <property type="match status" value="1"/>
</dbReference>
<gene>
    <name evidence="3" type="ORF">F8O03_16530</name>
</gene>
<evidence type="ECO:0000256" key="1">
    <source>
        <dbReference type="ARBA" id="ARBA00004684"/>
    </source>
</evidence>
<protein>
    <recommendedName>
        <fullName evidence="5">Phytoene/squalene synthase family protein</fullName>
    </recommendedName>
</protein>
<evidence type="ECO:0000313" key="4">
    <source>
        <dbReference type="Proteomes" id="UP000490386"/>
    </source>
</evidence>
<organism evidence="3 4">
    <name type="scientific">Pseudoclavibacter terrae</name>
    <dbReference type="NCBI Taxonomy" id="1530195"/>
    <lineage>
        <taxon>Bacteria</taxon>
        <taxon>Bacillati</taxon>
        <taxon>Actinomycetota</taxon>
        <taxon>Actinomycetes</taxon>
        <taxon>Micrococcales</taxon>
        <taxon>Microbacteriaceae</taxon>
        <taxon>Pseudoclavibacter</taxon>
    </lineage>
</organism>
<name>A0A7J5AYI3_9MICO</name>
<dbReference type="OrthoDB" id="9807580at2"/>
<dbReference type="Pfam" id="PF00494">
    <property type="entry name" value="SQS_PSY"/>
    <property type="match status" value="1"/>
</dbReference>
<keyword evidence="2" id="KW-0808">Transferase</keyword>
<dbReference type="InterPro" id="IPR044843">
    <property type="entry name" value="Trans_IPPS_bact-type"/>
</dbReference>
<dbReference type="InterPro" id="IPR008949">
    <property type="entry name" value="Isoprenoid_synthase_dom_sf"/>
</dbReference>
<dbReference type="Gene3D" id="1.10.600.10">
    <property type="entry name" value="Farnesyl Diphosphate Synthase"/>
    <property type="match status" value="1"/>
</dbReference>
<keyword evidence="4" id="KW-1185">Reference proteome</keyword>
<dbReference type="SFLD" id="SFLDG01018">
    <property type="entry name" value="Squalene/Phytoene_Synthase_Lik"/>
    <property type="match status" value="1"/>
</dbReference>
<sequence>MISPLEQYTRTAEKSAAEVIFAYSSSFGAATRLLGRRTVKPVRSIYALVRVADEIVDGVGALAGLSLEQQHAALDGLEAQTLEAIESGFSTNLVVHAFAVTARRCGFGAELVVPFFASMRMDLEPKSLDVEEQRRYVYGSAEVVGLMCVRVFLTGVSRTDEERERIDAAACALGAAFQNVNFLRDVGDDSDRLGRDYLPVEGLESAPLDERRKLIWLDRIRTDIETADAGIPLLPRDCRRGVALASALFAALADRIAATPAEQLRTTRVRVPGAEKARIAARVLLETRS</sequence>
<proteinExistence type="predicted"/>